<dbReference type="InterPro" id="IPR041479">
    <property type="entry name" value="TetR_CgmR_C"/>
</dbReference>
<evidence type="ECO:0000313" key="6">
    <source>
        <dbReference type="Proteomes" id="UP000005234"/>
    </source>
</evidence>
<dbReference type="Pfam" id="PF17937">
    <property type="entry name" value="TetR_C_28"/>
    <property type="match status" value="1"/>
</dbReference>
<proteinExistence type="predicted"/>
<dbReference type="InterPro" id="IPR036271">
    <property type="entry name" value="Tet_transcr_reg_TetR-rel_C_sf"/>
</dbReference>
<sequence length="215" mass="23597">MNSGRTSSAEPSGGNPVSGLRRKKDPQAARAQLLQAATRLAAEKGLHAVTLEKVAELAGLTKGALQYHFKSRKGLVEALYDQVIGQLQQRMEGHRKADAGEPEGAAARAYLKGAEDDTQGKGRVDVLRVLTAHSLNDATVRHRYLPVLREWMRPDDLPLAWAARNMICRLAADGLWISRLIGYDDVISEELMAEIRRQLERLTTQRGVVGGEQPA</sequence>
<evidence type="ECO:0000313" key="5">
    <source>
        <dbReference type="EMBL" id="AFC85228.1"/>
    </source>
</evidence>
<organism evidence="5 6">
    <name type="scientific">Frateuria aurantia (strain ATCC 33424 / DSM 6220 / KCTC 2777 / LMG 1558 / NBRC 3245 / NCIMB 13370)</name>
    <name type="common">Acetobacter aurantius</name>
    <dbReference type="NCBI Taxonomy" id="767434"/>
    <lineage>
        <taxon>Bacteria</taxon>
        <taxon>Pseudomonadati</taxon>
        <taxon>Pseudomonadota</taxon>
        <taxon>Gammaproteobacteria</taxon>
        <taxon>Lysobacterales</taxon>
        <taxon>Rhodanobacteraceae</taxon>
        <taxon>Frateuria</taxon>
    </lineage>
</organism>
<dbReference type="HOGENOM" id="CLU_091687_0_0_6"/>
<feature type="region of interest" description="Disordered" evidence="3">
    <location>
        <begin position="1"/>
        <end position="27"/>
    </location>
</feature>
<dbReference type="Pfam" id="PF00440">
    <property type="entry name" value="TetR_N"/>
    <property type="match status" value="1"/>
</dbReference>
<dbReference type="InterPro" id="IPR009057">
    <property type="entry name" value="Homeodomain-like_sf"/>
</dbReference>
<evidence type="ECO:0000259" key="4">
    <source>
        <dbReference type="PROSITE" id="PS50977"/>
    </source>
</evidence>
<evidence type="ECO:0000256" key="2">
    <source>
        <dbReference type="PROSITE-ProRule" id="PRU00335"/>
    </source>
</evidence>
<dbReference type="Proteomes" id="UP000005234">
    <property type="component" value="Chromosome"/>
</dbReference>
<keyword evidence="1 2" id="KW-0238">DNA-binding</keyword>
<dbReference type="RefSeq" id="WP_014402234.1">
    <property type="nucleotide sequence ID" value="NC_017033.1"/>
</dbReference>
<protein>
    <submittedName>
        <fullName evidence="5">Transcriptional regulator</fullName>
    </submittedName>
</protein>
<dbReference type="SUPFAM" id="SSF46689">
    <property type="entry name" value="Homeodomain-like"/>
    <property type="match status" value="1"/>
</dbReference>
<dbReference type="PANTHER" id="PTHR30055">
    <property type="entry name" value="HTH-TYPE TRANSCRIPTIONAL REGULATOR RUTR"/>
    <property type="match status" value="1"/>
</dbReference>
<dbReference type="InterPro" id="IPR050109">
    <property type="entry name" value="HTH-type_TetR-like_transc_reg"/>
</dbReference>
<dbReference type="STRING" id="767434.Fraau_0756"/>
<dbReference type="InterPro" id="IPR001647">
    <property type="entry name" value="HTH_TetR"/>
</dbReference>
<feature type="DNA-binding region" description="H-T-H motif" evidence="2">
    <location>
        <begin position="50"/>
        <end position="69"/>
    </location>
</feature>
<keyword evidence="6" id="KW-1185">Reference proteome</keyword>
<dbReference type="GO" id="GO:0003700">
    <property type="term" value="F:DNA-binding transcription factor activity"/>
    <property type="evidence" value="ECO:0007669"/>
    <property type="project" value="TreeGrafter"/>
</dbReference>
<evidence type="ECO:0000256" key="1">
    <source>
        <dbReference type="ARBA" id="ARBA00023125"/>
    </source>
</evidence>
<dbReference type="PANTHER" id="PTHR30055:SF223">
    <property type="entry name" value="HTH-TYPE TRANSCRIPTIONAL REGULATOR UIDR"/>
    <property type="match status" value="1"/>
</dbReference>
<feature type="compositionally biased region" description="Polar residues" evidence="3">
    <location>
        <begin position="1"/>
        <end position="10"/>
    </location>
</feature>
<feature type="domain" description="HTH tetR-type" evidence="4">
    <location>
        <begin position="27"/>
        <end position="87"/>
    </location>
</feature>
<gene>
    <name evidence="5" type="ordered locus">Fraau_0756</name>
</gene>
<reference evidence="5" key="1">
    <citation type="submission" date="2012-02" db="EMBL/GenBank/DDBJ databases">
        <title>The complete genome of Frateuria aurantia DSM 6220.</title>
        <authorList>
            <consortium name="US DOE Joint Genome Institute (JGI-PGF)"/>
            <person name="Lucas S."/>
            <person name="Copeland A."/>
            <person name="Lapidus A."/>
            <person name="Glavina del Rio T."/>
            <person name="Dalin E."/>
            <person name="Tice H."/>
            <person name="Bruce D."/>
            <person name="Goodwin L."/>
            <person name="Pitluck S."/>
            <person name="Peters L."/>
            <person name="Ovchinnikova G."/>
            <person name="Teshima H."/>
            <person name="Kyrpides N."/>
            <person name="Mavromatis K."/>
            <person name="Ivanova N."/>
            <person name="Brettin T."/>
            <person name="Detter J.C."/>
            <person name="Han C."/>
            <person name="Larimer F."/>
            <person name="Land M."/>
            <person name="Hauser L."/>
            <person name="Markowitz V."/>
            <person name="Cheng J.-F."/>
            <person name="Hugenholtz P."/>
            <person name="Woyke T."/>
            <person name="Wu D."/>
            <person name="Brambilla E."/>
            <person name="Klenk H.-P."/>
            <person name="Eisen J.A."/>
        </authorList>
    </citation>
    <scope>NUCLEOTIDE SEQUENCE</scope>
    <source>
        <strain evidence="5">DSM 6220</strain>
    </source>
</reference>
<dbReference type="GO" id="GO:0000976">
    <property type="term" value="F:transcription cis-regulatory region binding"/>
    <property type="evidence" value="ECO:0007669"/>
    <property type="project" value="TreeGrafter"/>
</dbReference>
<accession>H8KZD1</accession>
<dbReference type="EMBL" id="CP003350">
    <property type="protein sequence ID" value="AFC85228.1"/>
    <property type="molecule type" value="Genomic_DNA"/>
</dbReference>
<dbReference type="eggNOG" id="COG1309">
    <property type="taxonomic scope" value="Bacteria"/>
</dbReference>
<evidence type="ECO:0000256" key="3">
    <source>
        <dbReference type="SAM" id="MobiDB-lite"/>
    </source>
</evidence>
<dbReference type="PROSITE" id="PS50977">
    <property type="entry name" value="HTH_TETR_2"/>
    <property type="match status" value="1"/>
</dbReference>
<dbReference type="PRINTS" id="PR00455">
    <property type="entry name" value="HTHTETR"/>
</dbReference>
<dbReference type="Gene3D" id="1.10.357.10">
    <property type="entry name" value="Tetracycline Repressor, domain 2"/>
    <property type="match status" value="1"/>
</dbReference>
<dbReference type="AlphaFoldDB" id="H8KZD1"/>
<name>H8KZD1_FRAAD</name>
<dbReference type="KEGG" id="fau:Fraau_0756"/>
<dbReference type="SUPFAM" id="SSF48498">
    <property type="entry name" value="Tetracyclin repressor-like, C-terminal domain"/>
    <property type="match status" value="1"/>
</dbReference>